<accession>A0A7W7KBP1</accession>
<feature type="transmembrane region" description="Helical" evidence="2">
    <location>
        <begin position="7"/>
        <end position="28"/>
    </location>
</feature>
<dbReference type="EMBL" id="JACHLR010000013">
    <property type="protein sequence ID" value="MBB4859620.1"/>
    <property type="molecule type" value="Genomic_DNA"/>
</dbReference>
<organism evidence="3 4">
    <name type="scientific">Novosphingobium chloroacetimidivorans</name>
    <dbReference type="NCBI Taxonomy" id="1428314"/>
    <lineage>
        <taxon>Bacteria</taxon>
        <taxon>Pseudomonadati</taxon>
        <taxon>Pseudomonadota</taxon>
        <taxon>Alphaproteobacteria</taxon>
        <taxon>Sphingomonadales</taxon>
        <taxon>Sphingomonadaceae</taxon>
        <taxon>Novosphingobium</taxon>
    </lineage>
</organism>
<gene>
    <name evidence="3" type="ORF">HNO88_002949</name>
</gene>
<evidence type="ECO:0000256" key="2">
    <source>
        <dbReference type="SAM" id="Phobius"/>
    </source>
</evidence>
<keyword evidence="2" id="KW-1133">Transmembrane helix</keyword>
<dbReference type="Proteomes" id="UP000555448">
    <property type="component" value="Unassembled WGS sequence"/>
</dbReference>
<reference evidence="3 4" key="1">
    <citation type="submission" date="2020-08" db="EMBL/GenBank/DDBJ databases">
        <title>Functional genomics of gut bacteria from endangered species of beetles.</title>
        <authorList>
            <person name="Carlos-Shanley C."/>
        </authorList>
    </citation>
    <scope>NUCLEOTIDE SEQUENCE [LARGE SCALE GENOMIC DNA]</scope>
    <source>
        <strain evidence="3 4">S00245</strain>
    </source>
</reference>
<proteinExistence type="predicted"/>
<name>A0A7W7KBP1_9SPHN</name>
<comment type="caution">
    <text evidence="3">The sequence shown here is derived from an EMBL/GenBank/DDBJ whole genome shotgun (WGS) entry which is preliminary data.</text>
</comment>
<protein>
    <submittedName>
        <fullName evidence="3">Uncharacterized protein</fullName>
    </submittedName>
</protein>
<keyword evidence="2" id="KW-0472">Membrane</keyword>
<evidence type="ECO:0000313" key="4">
    <source>
        <dbReference type="Proteomes" id="UP000555448"/>
    </source>
</evidence>
<keyword evidence="2" id="KW-0812">Transmembrane</keyword>
<dbReference type="RefSeq" id="WP_184246866.1">
    <property type="nucleotide sequence ID" value="NZ_JACHLR010000013.1"/>
</dbReference>
<sequence>MTAREQLIAYLATLGTLAFIFGAALFAAGHSVTVNEAFGMGTITGGLIGVLRIPSIGKVTVDNPPSDPVPTTATPISSPNPPANDGEQA</sequence>
<evidence type="ECO:0000313" key="3">
    <source>
        <dbReference type="EMBL" id="MBB4859620.1"/>
    </source>
</evidence>
<evidence type="ECO:0000256" key="1">
    <source>
        <dbReference type="SAM" id="MobiDB-lite"/>
    </source>
</evidence>
<keyword evidence="4" id="KW-1185">Reference proteome</keyword>
<dbReference type="AlphaFoldDB" id="A0A7W7KBP1"/>
<feature type="region of interest" description="Disordered" evidence="1">
    <location>
        <begin position="61"/>
        <end position="89"/>
    </location>
</feature>